<protein>
    <submittedName>
        <fullName evidence="1">Uncharacterized protein</fullName>
    </submittedName>
</protein>
<evidence type="ECO:0000313" key="2">
    <source>
        <dbReference type="Proteomes" id="UP001497535"/>
    </source>
</evidence>
<dbReference type="Proteomes" id="UP001497535">
    <property type="component" value="Unassembled WGS sequence"/>
</dbReference>
<organism evidence="1 2">
    <name type="scientific">Meloidogyne enterolobii</name>
    <name type="common">Root-knot nematode worm</name>
    <name type="synonym">Meloidogyne mayaguensis</name>
    <dbReference type="NCBI Taxonomy" id="390850"/>
    <lineage>
        <taxon>Eukaryota</taxon>
        <taxon>Metazoa</taxon>
        <taxon>Ecdysozoa</taxon>
        <taxon>Nematoda</taxon>
        <taxon>Chromadorea</taxon>
        <taxon>Rhabditida</taxon>
        <taxon>Tylenchina</taxon>
        <taxon>Tylenchomorpha</taxon>
        <taxon>Tylenchoidea</taxon>
        <taxon>Meloidogynidae</taxon>
        <taxon>Meloidogyninae</taxon>
        <taxon>Meloidogyne</taxon>
    </lineage>
</organism>
<dbReference type="EMBL" id="CAVMJV010000039">
    <property type="protein sequence ID" value="CAK5079857.1"/>
    <property type="molecule type" value="Genomic_DNA"/>
</dbReference>
<name>A0ACB0ZL85_MELEN</name>
<accession>A0ACB0ZL85</accession>
<gene>
    <name evidence="1" type="ORF">MENTE1834_LOCUS26998</name>
</gene>
<sequence length="60" mass="7012">MVLWIGFFFWEGGGFSFWCGFFVGVFDGFLGFLFFDGVLGVFCFVFRGFLFFSFLCLFSF</sequence>
<reference evidence="1" key="1">
    <citation type="submission" date="2023-11" db="EMBL/GenBank/DDBJ databases">
        <authorList>
            <person name="Poullet M."/>
        </authorList>
    </citation>
    <scope>NUCLEOTIDE SEQUENCE</scope>
    <source>
        <strain evidence="1">E1834</strain>
    </source>
</reference>
<keyword evidence="2" id="KW-1185">Reference proteome</keyword>
<proteinExistence type="predicted"/>
<comment type="caution">
    <text evidence="1">The sequence shown here is derived from an EMBL/GenBank/DDBJ whole genome shotgun (WGS) entry which is preliminary data.</text>
</comment>
<evidence type="ECO:0000313" key="1">
    <source>
        <dbReference type="EMBL" id="CAK5079857.1"/>
    </source>
</evidence>